<dbReference type="Proteomes" id="UP000294692">
    <property type="component" value="Unassembled WGS sequence"/>
</dbReference>
<evidence type="ECO:0000313" key="3">
    <source>
        <dbReference type="EMBL" id="TCU93148.1"/>
    </source>
</evidence>
<dbReference type="PIRSF" id="PIRSF017082">
    <property type="entry name" value="YflP"/>
    <property type="match status" value="1"/>
</dbReference>
<dbReference type="AlphaFoldDB" id="A0A4R3URW8"/>
<name>A0A4R3URW8_9BURK</name>
<dbReference type="CDD" id="cd13578">
    <property type="entry name" value="PBP2_Bug27"/>
    <property type="match status" value="1"/>
</dbReference>
<comment type="caution">
    <text evidence="3">The sequence shown here is derived from an EMBL/GenBank/DDBJ whole genome shotgun (WGS) entry which is preliminary data.</text>
</comment>
<keyword evidence="3" id="KW-0675">Receptor</keyword>
<proteinExistence type="inferred from homology"/>
<dbReference type="SUPFAM" id="SSF53850">
    <property type="entry name" value="Periplasmic binding protein-like II"/>
    <property type="match status" value="1"/>
</dbReference>
<dbReference type="PROSITE" id="PS51318">
    <property type="entry name" value="TAT"/>
    <property type="match status" value="1"/>
</dbReference>
<dbReference type="Pfam" id="PF03401">
    <property type="entry name" value="TctC"/>
    <property type="match status" value="1"/>
</dbReference>
<feature type="signal peptide" evidence="2">
    <location>
        <begin position="1"/>
        <end position="24"/>
    </location>
</feature>
<evidence type="ECO:0000256" key="1">
    <source>
        <dbReference type="ARBA" id="ARBA00006987"/>
    </source>
</evidence>
<dbReference type="PANTHER" id="PTHR42928:SF5">
    <property type="entry name" value="BLR1237 PROTEIN"/>
    <property type="match status" value="1"/>
</dbReference>
<dbReference type="EMBL" id="SMBX01000012">
    <property type="protein sequence ID" value="TCU93148.1"/>
    <property type="molecule type" value="Genomic_DNA"/>
</dbReference>
<keyword evidence="4" id="KW-1185">Reference proteome</keyword>
<organism evidence="3 4">
    <name type="scientific">Paracandidimonas soli</name>
    <dbReference type="NCBI Taxonomy" id="1917182"/>
    <lineage>
        <taxon>Bacteria</taxon>
        <taxon>Pseudomonadati</taxon>
        <taxon>Pseudomonadota</taxon>
        <taxon>Betaproteobacteria</taxon>
        <taxon>Burkholderiales</taxon>
        <taxon>Alcaligenaceae</taxon>
        <taxon>Paracandidimonas</taxon>
    </lineage>
</organism>
<sequence length="331" mass="35189">MPTLRRTFLTTAAVAALISSAPLAAQTSASSYPSQTITVVVPHAPGGPVDSVARLFADKLKDQLNQSVVVENRAGASSMIGAAHVARANPDGYTLYINASIHSINPLLYKDKIQFDAVKDFTAISLLAQGPLLFLVNPSVKATTAKEFADELKANPGKYSFATGGFGAADHLASAYFLHESGQKSIPIALYKGGAPALQDLIGGSVSAKMDAILTALPLVKADKVRALAVTSAKRSPLLPDVPTMQEAGFKDFEFSTWYGLWAPANLPADVTEALNKAAERIMALPEMQDKLSSLGFVADYRGPKGFAEFIDSEMKRYQTIITAADIKIDQ</sequence>
<dbReference type="InterPro" id="IPR042100">
    <property type="entry name" value="Bug_dom1"/>
</dbReference>
<gene>
    <name evidence="3" type="ORF">EV686_11230</name>
</gene>
<dbReference type="Gene3D" id="3.40.190.150">
    <property type="entry name" value="Bordetella uptake gene, domain 1"/>
    <property type="match status" value="1"/>
</dbReference>
<accession>A0A4R3URW8</accession>
<dbReference type="PANTHER" id="PTHR42928">
    <property type="entry name" value="TRICARBOXYLATE-BINDING PROTEIN"/>
    <property type="match status" value="1"/>
</dbReference>
<evidence type="ECO:0000313" key="4">
    <source>
        <dbReference type="Proteomes" id="UP000294692"/>
    </source>
</evidence>
<dbReference type="Gene3D" id="3.40.190.10">
    <property type="entry name" value="Periplasmic binding protein-like II"/>
    <property type="match status" value="1"/>
</dbReference>
<dbReference type="InterPro" id="IPR006311">
    <property type="entry name" value="TAT_signal"/>
</dbReference>
<comment type="similarity">
    <text evidence="1">Belongs to the UPF0065 (bug) family.</text>
</comment>
<dbReference type="OrthoDB" id="8678477at2"/>
<protein>
    <submittedName>
        <fullName evidence="3">Tripartite-type tricarboxylate transporter receptor subunit TctC</fullName>
    </submittedName>
</protein>
<reference evidence="3 4" key="1">
    <citation type="submission" date="2019-03" db="EMBL/GenBank/DDBJ databases">
        <title>Genomic Encyclopedia of Type Strains, Phase IV (KMG-IV): sequencing the most valuable type-strain genomes for metagenomic binning, comparative biology and taxonomic classification.</title>
        <authorList>
            <person name="Goeker M."/>
        </authorList>
    </citation>
    <scope>NUCLEOTIDE SEQUENCE [LARGE SCALE GENOMIC DNA]</scope>
    <source>
        <strain evidence="3 4">DSM 100048</strain>
    </source>
</reference>
<dbReference type="RefSeq" id="WP_132478123.1">
    <property type="nucleotide sequence ID" value="NZ_JBHRVM010000001.1"/>
</dbReference>
<dbReference type="InterPro" id="IPR005064">
    <property type="entry name" value="BUG"/>
</dbReference>
<evidence type="ECO:0000256" key="2">
    <source>
        <dbReference type="SAM" id="SignalP"/>
    </source>
</evidence>
<feature type="chain" id="PRO_5020245976" evidence="2">
    <location>
        <begin position="25"/>
        <end position="331"/>
    </location>
</feature>
<keyword evidence="2" id="KW-0732">Signal</keyword>